<comment type="caution">
    <text evidence="1">The sequence shown here is derived from an EMBL/GenBank/DDBJ whole genome shotgun (WGS) entry which is preliminary data.</text>
</comment>
<accession>A0AAV4Y6K7</accession>
<name>A0AAV4Y6K7_CAEEX</name>
<dbReference type="EMBL" id="BPLR01001350">
    <property type="protein sequence ID" value="GIZ01794.1"/>
    <property type="molecule type" value="Genomic_DNA"/>
</dbReference>
<reference evidence="1 2" key="1">
    <citation type="submission" date="2021-06" db="EMBL/GenBank/DDBJ databases">
        <title>Caerostris extrusa draft genome.</title>
        <authorList>
            <person name="Kono N."/>
            <person name="Arakawa K."/>
        </authorList>
    </citation>
    <scope>NUCLEOTIDE SEQUENCE [LARGE SCALE GENOMIC DNA]</scope>
</reference>
<evidence type="ECO:0000313" key="2">
    <source>
        <dbReference type="Proteomes" id="UP001054945"/>
    </source>
</evidence>
<keyword evidence="2" id="KW-1185">Reference proteome</keyword>
<dbReference type="AlphaFoldDB" id="A0AAV4Y6K7"/>
<organism evidence="1 2">
    <name type="scientific">Caerostris extrusa</name>
    <name type="common">Bark spider</name>
    <name type="synonym">Caerostris bankana</name>
    <dbReference type="NCBI Taxonomy" id="172846"/>
    <lineage>
        <taxon>Eukaryota</taxon>
        <taxon>Metazoa</taxon>
        <taxon>Ecdysozoa</taxon>
        <taxon>Arthropoda</taxon>
        <taxon>Chelicerata</taxon>
        <taxon>Arachnida</taxon>
        <taxon>Araneae</taxon>
        <taxon>Araneomorphae</taxon>
        <taxon>Entelegynae</taxon>
        <taxon>Araneoidea</taxon>
        <taxon>Araneidae</taxon>
        <taxon>Caerostris</taxon>
    </lineage>
</organism>
<sequence>MIHQYVLNPERASFLFPCRPDRQSKPVFKKCAQVKKPIWDRNLDSQHVEDEFVRIGKLGRLDRGSTILMERVLSSESGD</sequence>
<proteinExistence type="predicted"/>
<gene>
    <name evidence="1" type="ORF">CEXT_237541</name>
</gene>
<dbReference type="Proteomes" id="UP001054945">
    <property type="component" value="Unassembled WGS sequence"/>
</dbReference>
<protein>
    <submittedName>
        <fullName evidence="1">Uncharacterized protein</fullName>
    </submittedName>
</protein>
<evidence type="ECO:0000313" key="1">
    <source>
        <dbReference type="EMBL" id="GIZ01794.1"/>
    </source>
</evidence>